<dbReference type="Gene3D" id="3.30.450.20">
    <property type="entry name" value="PAS domain"/>
    <property type="match status" value="2"/>
</dbReference>
<dbReference type="PANTHER" id="PTHR43156">
    <property type="entry name" value="STAGE II SPORULATION PROTEIN E-RELATED"/>
    <property type="match status" value="1"/>
</dbReference>
<dbReference type="InterPro" id="IPR035965">
    <property type="entry name" value="PAS-like_dom_sf"/>
</dbReference>
<dbReference type="InterPro" id="IPR013655">
    <property type="entry name" value="PAS_fold_3"/>
</dbReference>
<dbReference type="Gene3D" id="3.30.450.40">
    <property type="match status" value="1"/>
</dbReference>
<reference evidence="4 5" key="1">
    <citation type="submission" date="2020-02" db="EMBL/GenBank/DDBJ databases">
        <title>Full genome sequence of Nocardioides sp. R-3366.</title>
        <authorList>
            <person name="Im W.-T."/>
        </authorList>
    </citation>
    <scope>NUCLEOTIDE SEQUENCE [LARGE SCALE GENOMIC DNA]</scope>
    <source>
        <strain evidence="4 5">R-3366</strain>
    </source>
</reference>
<dbReference type="Gene3D" id="3.60.40.10">
    <property type="entry name" value="PPM-type phosphatase domain"/>
    <property type="match status" value="1"/>
</dbReference>
<dbReference type="SUPFAM" id="SSF55781">
    <property type="entry name" value="GAF domain-like"/>
    <property type="match status" value="1"/>
</dbReference>
<proteinExistence type="predicted"/>
<gene>
    <name evidence="4" type="ORF">G5V58_06015</name>
</gene>
<dbReference type="SMART" id="SM00065">
    <property type="entry name" value="GAF"/>
    <property type="match status" value="1"/>
</dbReference>
<dbReference type="SUPFAM" id="SSF81606">
    <property type="entry name" value="PP2C-like"/>
    <property type="match status" value="1"/>
</dbReference>
<dbReference type="PANTHER" id="PTHR43156:SF2">
    <property type="entry name" value="STAGE II SPORULATION PROTEIN E"/>
    <property type="match status" value="1"/>
</dbReference>
<evidence type="ECO:0000313" key="5">
    <source>
        <dbReference type="Proteomes" id="UP000502996"/>
    </source>
</evidence>
<dbReference type="NCBIfam" id="TIGR00229">
    <property type="entry name" value="sensory_box"/>
    <property type="match status" value="2"/>
</dbReference>
<protein>
    <submittedName>
        <fullName evidence="4">SpoIIE family protein phosphatase</fullName>
    </submittedName>
</protein>
<dbReference type="KEGG" id="nano:G5V58_06015"/>
<dbReference type="Gene3D" id="2.10.70.100">
    <property type="match status" value="1"/>
</dbReference>
<dbReference type="CDD" id="cd00130">
    <property type="entry name" value="PAS"/>
    <property type="match status" value="2"/>
</dbReference>
<dbReference type="SUPFAM" id="SSF55785">
    <property type="entry name" value="PYP-like sensor domain (PAS domain)"/>
    <property type="match status" value="2"/>
</dbReference>
<evidence type="ECO:0000256" key="1">
    <source>
        <dbReference type="ARBA" id="ARBA00022801"/>
    </source>
</evidence>
<dbReference type="GO" id="GO:0016791">
    <property type="term" value="F:phosphatase activity"/>
    <property type="evidence" value="ECO:0007669"/>
    <property type="project" value="TreeGrafter"/>
</dbReference>
<dbReference type="PROSITE" id="PS50113">
    <property type="entry name" value="PAC"/>
    <property type="match status" value="1"/>
</dbReference>
<dbReference type="Pfam" id="PF07228">
    <property type="entry name" value="SpoIIE"/>
    <property type="match status" value="1"/>
</dbReference>
<feature type="domain" description="PAS" evidence="2">
    <location>
        <begin position="16"/>
        <end position="88"/>
    </location>
</feature>
<dbReference type="InterPro" id="IPR003018">
    <property type="entry name" value="GAF"/>
</dbReference>
<dbReference type="Pfam" id="PF08448">
    <property type="entry name" value="PAS_4"/>
    <property type="match status" value="1"/>
</dbReference>
<dbReference type="InterPro" id="IPR036457">
    <property type="entry name" value="PPM-type-like_dom_sf"/>
</dbReference>
<dbReference type="InterPro" id="IPR000700">
    <property type="entry name" value="PAS-assoc_C"/>
</dbReference>
<evidence type="ECO:0000259" key="3">
    <source>
        <dbReference type="PROSITE" id="PS50113"/>
    </source>
</evidence>
<keyword evidence="5" id="KW-1185">Reference proteome</keyword>
<dbReference type="InterPro" id="IPR013656">
    <property type="entry name" value="PAS_4"/>
</dbReference>
<dbReference type="AlphaFoldDB" id="A0A6G6WAX9"/>
<dbReference type="Proteomes" id="UP000502996">
    <property type="component" value="Chromosome"/>
</dbReference>
<feature type="domain" description="PAS" evidence="2">
    <location>
        <begin position="137"/>
        <end position="207"/>
    </location>
</feature>
<evidence type="ECO:0000259" key="2">
    <source>
        <dbReference type="PROSITE" id="PS50112"/>
    </source>
</evidence>
<sequence>MPVPDSSSGLPDPESERLAWRLAVDAAGVGAWAWDLATMELRWDERLLELFGLTRETFGGTIEAFNESVHPDDREQVTEALTAAIETCGVYEAEYRIVLPDGELRWIFARGRALPGPDGSAARVLGAAYDTTAAQDGEARVRRVMEAMPSAFFHLDPEWRFTFLNAEARTLLGAVGSDLAGQSMWELFPQALGNHIEDHYRRAAATGTPVTFETYYPAPLDRWYEVHAWPTPDGLSVHFADITDSRKAQAVLDSARARAELLAGVTAVLTETLDTDTAVAELARLVVDARLADWSVVSLVDGGGPEGSGGWKRGLYDVAGWHVDADLRPAVQRYTELRIPALRDQAFLARALAEARPVLIDRDATERIAQVFEPGEARDLYLSLAPESAVIVPVRGRSRTVGVLSLFRSAERQPFSAEDVDVLAEVAGRAGLALDNARLYAEQRDLAAGLQRTLLTAPPQPPGVQIAVRYEPAAEAAQVGGDWYDAFLQRDGATVLAIGDVMGHDTEAAAAMGQLRNLLRGVAVTTSEGPAGVLHLVDEAMQTLLIDTTASAVLARLEDGPEGGTLLRWSNAGHPPPLVGRGGQVTALWPDQPEALLGIHPSLPRSDHGLPLRAGDTVLFYTDGLVERRGRDLDTGVEQLRAAYAELLPEVADLDELCDGLLGRLVPDRPDDDVALVLVRLG</sequence>
<dbReference type="InterPro" id="IPR029016">
    <property type="entry name" value="GAF-like_dom_sf"/>
</dbReference>
<dbReference type="SMART" id="SM00091">
    <property type="entry name" value="PAS"/>
    <property type="match status" value="2"/>
</dbReference>
<dbReference type="Pfam" id="PF08447">
    <property type="entry name" value="PAS_3"/>
    <property type="match status" value="1"/>
</dbReference>
<keyword evidence="1" id="KW-0378">Hydrolase</keyword>
<dbReference type="SMART" id="SM00331">
    <property type="entry name" value="PP2C_SIG"/>
    <property type="match status" value="1"/>
</dbReference>
<dbReference type="InterPro" id="IPR000014">
    <property type="entry name" value="PAS"/>
</dbReference>
<dbReference type="InterPro" id="IPR001932">
    <property type="entry name" value="PPM-type_phosphatase-like_dom"/>
</dbReference>
<organism evidence="4 5">
    <name type="scientific">Nocardioides anomalus</name>
    <dbReference type="NCBI Taxonomy" id="2712223"/>
    <lineage>
        <taxon>Bacteria</taxon>
        <taxon>Bacillati</taxon>
        <taxon>Actinomycetota</taxon>
        <taxon>Actinomycetes</taxon>
        <taxon>Propionibacteriales</taxon>
        <taxon>Nocardioidaceae</taxon>
        <taxon>Nocardioides</taxon>
    </lineage>
</organism>
<name>A0A6G6WAX9_9ACTN</name>
<accession>A0A6G6WAX9</accession>
<evidence type="ECO:0000313" key="4">
    <source>
        <dbReference type="EMBL" id="QIG42384.1"/>
    </source>
</evidence>
<dbReference type="InterPro" id="IPR052016">
    <property type="entry name" value="Bact_Sigma-Reg"/>
</dbReference>
<dbReference type="Pfam" id="PF13185">
    <property type="entry name" value="GAF_2"/>
    <property type="match status" value="1"/>
</dbReference>
<dbReference type="PROSITE" id="PS50112">
    <property type="entry name" value="PAS"/>
    <property type="match status" value="2"/>
</dbReference>
<dbReference type="EMBL" id="CP049257">
    <property type="protein sequence ID" value="QIG42384.1"/>
    <property type="molecule type" value="Genomic_DNA"/>
</dbReference>
<feature type="domain" description="PAC" evidence="3">
    <location>
        <begin position="91"/>
        <end position="143"/>
    </location>
</feature>